<feature type="signal peptide" evidence="1">
    <location>
        <begin position="1"/>
        <end position="22"/>
    </location>
</feature>
<dbReference type="OrthoDB" id="9973975at2"/>
<sequence>MRFYRPLIAMCIGLLIAGVAAAAPTPQTGTCTEPVTISAKDSVALRDAFNRARGSVRLVFLVDPICSGCLRGLKDLDTAVLTPFAGNSKLQTYVIHTPVLGAQEKDSANTCSLIHNEHVTHYWDPGQELGTTFAQALGMKDGDRTIYAWDVWLVYGPQAEWTGEAPPKADFMMHQLKDLMGRAEFPFLRASTFREEVEKRLDVHKATDAASAR</sequence>
<keyword evidence="1" id="KW-0732">Signal</keyword>
<evidence type="ECO:0008006" key="4">
    <source>
        <dbReference type="Google" id="ProtNLM"/>
    </source>
</evidence>
<organism evidence="2 3">
    <name type="scientific">Tahibacter aquaticus</name>
    <dbReference type="NCBI Taxonomy" id="520092"/>
    <lineage>
        <taxon>Bacteria</taxon>
        <taxon>Pseudomonadati</taxon>
        <taxon>Pseudomonadota</taxon>
        <taxon>Gammaproteobacteria</taxon>
        <taxon>Lysobacterales</taxon>
        <taxon>Rhodanobacteraceae</taxon>
        <taxon>Tahibacter</taxon>
    </lineage>
</organism>
<evidence type="ECO:0000256" key="1">
    <source>
        <dbReference type="SAM" id="SignalP"/>
    </source>
</evidence>
<evidence type="ECO:0000313" key="2">
    <source>
        <dbReference type="EMBL" id="TDR37711.1"/>
    </source>
</evidence>
<dbReference type="EMBL" id="SNZH01000024">
    <property type="protein sequence ID" value="TDR37711.1"/>
    <property type="molecule type" value="Genomic_DNA"/>
</dbReference>
<accession>A0A4R6YKP7</accession>
<comment type="caution">
    <text evidence="2">The sequence shown here is derived from an EMBL/GenBank/DDBJ whole genome shotgun (WGS) entry which is preliminary data.</text>
</comment>
<name>A0A4R6YKP7_9GAMM</name>
<dbReference type="Proteomes" id="UP000295293">
    <property type="component" value="Unassembled WGS sequence"/>
</dbReference>
<reference evidence="2 3" key="1">
    <citation type="submission" date="2019-03" db="EMBL/GenBank/DDBJ databases">
        <title>Genomic Encyclopedia of Type Strains, Phase IV (KMG-IV): sequencing the most valuable type-strain genomes for metagenomic binning, comparative biology and taxonomic classification.</title>
        <authorList>
            <person name="Goeker M."/>
        </authorList>
    </citation>
    <scope>NUCLEOTIDE SEQUENCE [LARGE SCALE GENOMIC DNA]</scope>
    <source>
        <strain evidence="2 3">DSM 21667</strain>
    </source>
</reference>
<proteinExistence type="predicted"/>
<dbReference type="AlphaFoldDB" id="A0A4R6YKP7"/>
<dbReference type="RefSeq" id="WP_133821671.1">
    <property type="nucleotide sequence ID" value="NZ_SNZH01000024.1"/>
</dbReference>
<protein>
    <recommendedName>
        <fullName evidence="4">Thioredoxin-like protein</fullName>
    </recommendedName>
</protein>
<keyword evidence="3" id="KW-1185">Reference proteome</keyword>
<evidence type="ECO:0000313" key="3">
    <source>
        <dbReference type="Proteomes" id="UP000295293"/>
    </source>
</evidence>
<feature type="chain" id="PRO_5020834731" description="Thioredoxin-like protein" evidence="1">
    <location>
        <begin position="23"/>
        <end position="213"/>
    </location>
</feature>
<gene>
    <name evidence="2" type="ORF">DFR29_1248</name>
</gene>